<dbReference type="Proteomes" id="UP000234653">
    <property type="component" value="Chromosome"/>
</dbReference>
<evidence type="ECO:0008006" key="3">
    <source>
        <dbReference type="Google" id="ProtNLM"/>
    </source>
</evidence>
<proteinExistence type="predicted"/>
<name>A0A2K9HJ57_9LACO</name>
<evidence type="ECO:0000313" key="2">
    <source>
        <dbReference type="Proteomes" id="UP000234653"/>
    </source>
</evidence>
<dbReference type="KEGG" id="lali:LA20249_10335"/>
<dbReference type="AlphaFoldDB" id="A0A2K9HJ57"/>
<gene>
    <name evidence="1" type="ORF">LA20249_10335</name>
</gene>
<evidence type="ECO:0000313" key="1">
    <source>
        <dbReference type="EMBL" id="AUI72559.1"/>
    </source>
</evidence>
<accession>A0A2K9HJ57</accession>
<protein>
    <recommendedName>
        <fullName evidence="3">CAAX protease</fullName>
    </recommendedName>
</protein>
<keyword evidence="2" id="KW-1185">Reference proteome</keyword>
<dbReference type="RefSeq" id="WP_057737512.1">
    <property type="nucleotide sequence ID" value="NZ_AZDQ01000006.1"/>
</dbReference>
<reference evidence="1 2" key="1">
    <citation type="submission" date="2016-12" db="EMBL/GenBank/DDBJ databases">
        <title>The whole genome sequencing and assembly of Lactobacillus alimentarius DSM 20249T strain.</title>
        <authorList>
            <person name="Lee Y.-J."/>
            <person name="Yi H."/>
            <person name="Bahn Y.-S."/>
            <person name="Kim J.F."/>
            <person name="Lee D.-W."/>
        </authorList>
    </citation>
    <scope>NUCLEOTIDE SEQUENCE [LARGE SCALE GENOMIC DNA]</scope>
    <source>
        <strain evidence="1 2">DSM 20249</strain>
    </source>
</reference>
<dbReference type="InterPro" id="IPR011664">
    <property type="entry name" value="Abi_system_AbiD/AbiF-like"/>
</dbReference>
<dbReference type="EMBL" id="CP018867">
    <property type="protein sequence ID" value="AUI72559.1"/>
    <property type="molecule type" value="Genomic_DNA"/>
</dbReference>
<dbReference type="STRING" id="1423720.FC67_GL000004"/>
<dbReference type="Pfam" id="PF07751">
    <property type="entry name" value="Abi_2"/>
    <property type="match status" value="1"/>
</dbReference>
<dbReference type="OrthoDB" id="5363652at2"/>
<organism evidence="1 2">
    <name type="scientific">Companilactobacillus alimentarius DSM 20249</name>
    <dbReference type="NCBI Taxonomy" id="1423720"/>
    <lineage>
        <taxon>Bacteria</taxon>
        <taxon>Bacillati</taxon>
        <taxon>Bacillota</taxon>
        <taxon>Bacilli</taxon>
        <taxon>Lactobacillales</taxon>
        <taxon>Lactobacillaceae</taxon>
        <taxon>Companilactobacillus</taxon>
    </lineage>
</organism>
<sequence length="338" mass="40090">MNEGKAFKSYRQQIKILRNRGMYIPFGNDASKVIKVLERENYYNVINGYKDIFLERDQVSMRIIKPEVFKKGTTFDQVSSLYYFDRELRNLCLKYMLKIESSLKSIISYRFSEKFKGQMNPYFNLNNYNTDSKMTLRVAKNIATLSNTISYKSKDESINHYLREYGTVPLWVLMNVLTLGNVNYFYTCLDDGLKNSIARDFSKYFNSDGLKKEKVNIHLKIQDIEGILKITNDFRNVCAHEEILYNHILKKRPQLRTVEQYLGINLSQRESNLYVLLTMMRFYLSKEDCKDLLKNIEVIFKKFNKRIRTESVNFNMVLMIMGFDRDNPILFGTDLMFN</sequence>